<dbReference type="EMBL" id="ML145200">
    <property type="protein sequence ID" value="TBU53975.1"/>
    <property type="molecule type" value="Genomic_DNA"/>
</dbReference>
<proteinExistence type="predicted"/>
<protein>
    <submittedName>
        <fullName evidence="2">Uncharacterized protein</fullName>
    </submittedName>
</protein>
<evidence type="ECO:0000313" key="2">
    <source>
        <dbReference type="EMBL" id="TBU53975.1"/>
    </source>
</evidence>
<gene>
    <name evidence="2" type="ORF">BD310DRAFT_109117</name>
</gene>
<dbReference type="STRING" id="114155.A0A4Q9PIU0"/>
<dbReference type="AlphaFoldDB" id="A0A4Q9PIU0"/>
<feature type="compositionally biased region" description="Basic and acidic residues" evidence="1">
    <location>
        <begin position="159"/>
        <end position="172"/>
    </location>
</feature>
<evidence type="ECO:0000313" key="3">
    <source>
        <dbReference type="Proteomes" id="UP000292082"/>
    </source>
</evidence>
<dbReference type="Proteomes" id="UP000292082">
    <property type="component" value="Unassembled WGS sequence"/>
</dbReference>
<reference evidence="2 3" key="1">
    <citation type="submission" date="2019-01" db="EMBL/GenBank/DDBJ databases">
        <title>Draft genome sequences of three monokaryotic isolates of the white-rot basidiomycete fungus Dichomitus squalens.</title>
        <authorList>
            <consortium name="DOE Joint Genome Institute"/>
            <person name="Lopez S.C."/>
            <person name="Andreopoulos B."/>
            <person name="Pangilinan J."/>
            <person name="Lipzen A."/>
            <person name="Riley R."/>
            <person name="Ahrendt S."/>
            <person name="Ng V."/>
            <person name="Barry K."/>
            <person name="Daum C."/>
            <person name="Grigoriev I.V."/>
            <person name="Hilden K.S."/>
            <person name="Makela M.R."/>
            <person name="de Vries R.P."/>
        </authorList>
    </citation>
    <scope>NUCLEOTIDE SEQUENCE [LARGE SCALE GENOMIC DNA]</scope>
    <source>
        <strain evidence="2 3">CBS 464.89</strain>
    </source>
</reference>
<organism evidence="2 3">
    <name type="scientific">Dichomitus squalens</name>
    <dbReference type="NCBI Taxonomy" id="114155"/>
    <lineage>
        <taxon>Eukaryota</taxon>
        <taxon>Fungi</taxon>
        <taxon>Dikarya</taxon>
        <taxon>Basidiomycota</taxon>
        <taxon>Agaricomycotina</taxon>
        <taxon>Agaricomycetes</taxon>
        <taxon>Polyporales</taxon>
        <taxon>Polyporaceae</taxon>
        <taxon>Dichomitus</taxon>
    </lineage>
</organism>
<accession>A0A4Q9PIU0</accession>
<evidence type="ECO:0000256" key="1">
    <source>
        <dbReference type="SAM" id="MobiDB-lite"/>
    </source>
</evidence>
<sequence length="189" mass="20693">MRTSVHTLHSSIPPTAPLYSTSYMYGSSSMSSMGQCPTISGRSSGVAIVNACSFIYFLSAMTSSYRSVGTQPSDPQPMPFRNPSIISSASLCSSSGFIVLRTSAASITTGYGASPPVRVSQDWQHAPILPLFLLAGLPQRFQKYDDPISQYMTQPSLPKDFDDLSESKKSRAKEVYRRRARWSRATSNQ</sequence>
<keyword evidence="3" id="KW-1185">Reference proteome</keyword>
<feature type="region of interest" description="Disordered" evidence="1">
    <location>
        <begin position="152"/>
        <end position="172"/>
    </location>
</feature>
<name>A0A4Q9PIU0_9APHY</name>